<sequence>MDICIGTVMFVIETLDAKICCPLGIIGPTFLDEFVACSATRAGSARPWPSSSFRFSSCLIDANEIMVLRYAYCPRQASPGVNFGLLSQLTALIRSDSMISFMRGVEANHLDSVKDVTAALIASFFFDIPSTSGTVSYCFLALHEFVILSMPSSIFFLHSNLEAASCLVHCRNRCLQHLVRTMS</sequence>
<evidence type="ECO:0000313" key="2">
    <source>
        <dbReference type="Proteomes" id="UP001472677"/>
    </source>
</evidence>
<proteinExistence type="predicted"/>
<comment type="caution">
    <text evidence="1">The sequence shown here is derived from an EMBL/GenBank/DDBJ whole genome shotgun (WGS) entry which is preliminary data.</text>
</comment>
<organism evidence="1 2">
    <name type="scientific">Hibiscus sabdariffa</name>
    <name type="common">roselle</name>
    <dbReference type="NCBI Taxonomy" id="183260"/>
    <lineage>
        <taxon>Eukaryota</taxon>
        <taxon>Viridiplantae</taxon>
        <taxon>Streptophyta</taxon>
        <taxon>Embryophyta</taxon>
        <taxon>Tracheophyta</taxon>
        <taxon>Spermatophyta</taxon>
        <taxon>Magnoliopsida</taxon>
        <taxon>eudicotyledons</taxon>
        <taxon>Gunneridae</taxon>
        <taxon>Pentapetalae</taxon>
        <taxon>rosids</taxon>
        <taxon>malvids</taxon>
        <taxon>Malvales</taxon>
        <taxon>Malvaceae</taxon>
        <taxon>Malvoideae</taxon>
        <taxon>Hibiscus</taxon>
    </lineage>
</organism>
<keyword evidence="2" id="KW-1185">Reference proteome</keyword>
<name>A0ABR2B9V3_9ROSI</name>
<protein>
    <submittedName>
        <fullName evidence="1">Uncharacterized protein</fullName>
    </submittedName>
</protein>
<evidence type="ECO:0000313" key="1">
    <source>
        <dbReference type="EMBL" id="KAK8503885.1"/>
    </source>
</evidence>
<gene>
    <name evidence="1" type="ORF">V6N12_019056</name>
</gene>
<dbReference type="Proteomes" id="UP001472677">
    <property type="component" value="Unassembled WGS sequence"/>
</dbReference>
<reference evidence="1 2" key="1">
    <citation type="journal article" date="2024" name="G3 (Bethesda)">
        <title>Genome assembly of Hibiscus sabdariffa L. provides insights into metabolisms of medicinal natural products.</title>
        <authorList>
            <person name="Kim T."/>
        </authorList>
    </citation>
    <scope>NUCLEOTIDE SEQUENCE [LARGE SCALE GENOMIC DNA]</scope>
    <source>
        <strain evidence="1">TK-2024</strain>
        <tissue evidence="1">Old leaves</tissue>
    </source>
</reference>
<dbReference type="EMBL" id="JBBPBM010000147">
    <property type="protein sequence ID" value="KAK8503885.1"/>
    <property type="molecule type" value="Genomic_DNA"/>
</dbReference>
<accession>A0ABR2B9V3</accession>